<dbReference type="EMBL" id="WKJI01000003">
    <property type="protein sequence ID" value="MRX47973.1"/>
    <property type="molecule type" value="Genomic_DNA"/>
</dbReference>
<evidence type="ECO:0000313" key="1">
    <source>
        <dbReference type="EMBL" id="MRX47973.1"/>
    </source>
</evidence>
<reference evidence="1 2" key="1">
    <citation type="submission" date="2019-11" db="EMBL/GenBank/DDBJ databases">
        <authorList>
            <person name="Cheng Q."/>
            <person name="Yang Z."/>
        </authorList>
    </citation>
    <scope>NUCLEOTIDE SEQUENCE [LARGE SCALE GENOMIC DNA]</scope>
    <source>
        <strain evidence="1 2">HX-22-1</strain>
    </source>
</reference>
<comment type="caution">
    <text evidence="1">The sequence shown here is derived from an EMBL/GenBank/DDBJ whole genome shotgun (WGS) entry which is preliminary data.</text>
</comment>
<proteinExistence type="predicted"/>
<name>A0A7K0FQ22_9SPHI</name>
<gene>
    <name evidence="1" type="ORF">GJJ64_12300</name>
</gene>
<dbReference type="AlphaFoldDB" id="A0A7K0FQ22"/>
<protein>
    <submittedName>
        <fullName evidence="1">Uncharacterized protein</fullName>
    </submittedName>
</protein>
<dbReference type="RefSeq" id="WP_154288079.1">
    <property type="nucleotide sequence ID" value="NZ_WKJI01000003.1"/>
</dbReference>
<keyword evidence="2" id="KW-1185">Reference proteome</keyword>
<dbReference type="Proteomes" id="UP000462931">
    <property type="component" value="Unassembled WGS sequence"/>
</dbReference>
<sequence length="200" mass="22608">MDSLNTAHPLALSILLNEDLYVIEPVETMQNVEITTVPKEEPKAAVENKIVIPVLQNTPIETPEVAKPQAVASKPTFNYLGDNNKYLLIIVNDKTHQFINDKDLAFLLKILAAKKLDLHDIAILNTNNYTDLTFKDLKDYFACNKILTFGIDPKSLQIQGITANKAGEFERVKILGTWALPLLDNDVKKKTIYWNELKNF</sequence>
<evidence type="ECO:0000313" key="2">
    <source>
        <dbReference type="Proteomes" id="UP000462931"/>
    </source>
</evidence>
<accession>A0A7K0FQ22</accession>
<organism evidence="1 2">
    <name type="scientific">Pedobacter puniceum</name>
    <dbReference type="NCBI Taxonomy" id="2666136"/>
    <lineage>
        <taxon>Bacteria</taxon>
        <taxon>Pseudomonadati</taxon>
        <taxon>Bacteroidota</taxon>
        <taxon>Sphingobacteriia</taxon>
        <taxon>Sphingobacteriales</taxon>
        <taxon>Sphingobacteriaceae</taxon>
        <taxon>Pedobacter</taxon>
    </lineage>
</organism>